<organism evidence="2 3">
    <name type="scientific">Erwinia pyrifoliae</name>
    <dbReference type="NCBI Taxonomy" id="79967"/>
    <lineage>
        <taxon>Bacteria</taxon>
        <taxon>Pseudomonadati</taxon>
        <taxon>Pseudomonadota</taxon>
        <taxon>Gammaproteobacteria</taxon>
        <taxon>Enterobacterales</taxon>
        <taxon>Erwiniaceae</taxon>
        <taxon>Erwinia</taxon>
    </lineage>
</organism>
<keyword evidence="1" id="KW-0472">Membrane</keyword>
<sequence length="160" mass="18052">MNAKPDHTEIFQLHYCYYLEHMTEYFHRRVFNFVSFVQVIMGGTIMADFSKGFIPGLVITALSAFMFVYKPGEIAGNARLQARRYERLMNRRTTISQPELINALSDCAEFDSSILGSLTKPAYVRAAIATGCNSEVIIKERQSLSGLERIFAFISGGIPH</sequence>
<protein>
    <submittedName>
        <fullName evidence="2">Uncharacterized protein</fullName>
    </submittedName>
</protein>
<feature type="transmembrane region" description="Helical" evidence="1">
    <location>
        <begin position="53"/>
        <end position="69"/>
    </location>
</feature>
<evidence type="ECO:0000313" key="3">
    <source>
        <dbReference type="Proteomes" id="UP001058553"/>
    </source>
</evidence>
<evidence type="ECO:0000256" key="1">
    <source>
        <dbReference type="SAM" id="Phobius"/>
    </source>
</evidence>
<keyword evidence="1" id="KW-1133">Transmembrane helix</keyword>
<gene>
    <name evidence="2" type="ORF">NYP84_10650</name>
</gene>
<proteinExistence type="predicted"/>
<feature type="transmembrane region" description="Helical" evidence="1">
    <location>
        <begin position="30"/>
        <end position="47"/>
    </location>
</feature>
<reference evidence="2" key="1">
    <citation type="submission" date="2022-07" db="EMBL/GenBank/DDBJ databases">
        <title>Genetic diversity of Erwinia pyrifoliae.</title>
        <authorList>
            <person name="Park D.S."/>
            <person name="Ham H."/>
        </authorList>
    </citation>
    <scope>NUCLEOTIDE SEQUENCE</scope>
    <source>
        <strain evidence="2">CP201486</strain>
    </source>
</reference>
<dbReference type="Proteomes" id="UP001058553">
    <property type="component" value="Chromosome"/>
</dbReference>
<dbReference type="RefSeq" id="WP_259818044.1">
    <property type="nucleotide sequence ID" value="NZ_CP103445.1"/>
</dbReference>
<name>A0ABY5X421_ERWPY</name>
<keyword evidence="3" id="KW-1185">Reference proteome</keyword>
<accession>A0ABY5X421</accession>
<keyword evidence="1" id="KW-0812">Transmembrane</keyword>
<dbReference type="EMBL" id="CP103445">
    <property type="protein sequence ID" value="UWS32129.1"/>
    <property type="molecule type" value="Genomic_DNA"/>
</dbReference>
<evidence type="ECO:0000313" key="2">
    <source>
        <dbReference type="EMBL" id="UWS32129.1"/>
    </source>
</evidence>